<dbReference type="InterPro" id="IPR036396">
    <property type="entry name" value="Cyt_P450_sf"/>
</dbReference>
<evidence type="ECO:0000313" key="4">
    <source>
        <dbReference type="Proteomes" id="UP000633509"/>
    </source>
</evidence>
<evidence type="ECO:0000256" key="2">
    <source>
        <dbReference type="RuleBase" id="RU000461"/>
    </source>
</evidence>
<dbReference type="PRINTS" id="PR00359">
    <property type="entry name" value="BP450"/>
</dbReference>
<proteinExistence type="inferred from homology"/>
<name>A0ABR9MK20_9ACTN</name>
<dbReference type="EMBL" id="JADBEK010000001">
    <property type="protein sequence ID" value="MBE1592900.1"/>
    <property type="molecule type" value="Genomic_DNA"/>
</dbReference>
<dbReference type="RefSeq" id="WP_192792343.1">
    <property type="nucleotide sequence ID" value="NZ_JADBEK010000001.1"/>
</dbReference>
<dbReference type="InterPro" id="IPR017972">
    <property type="entry name" value="Cyt_P450_CS"/>
</dbReference>
<keyword evidence="2" id="KW-0479">Metal-binding</keyword>
<dbReference type="Gene3D" id="1.10.630.10">
    <property type="entry name" value="Cytochrome P450"/>
    <property type="match status" value="1"/>
</dbReference>
<sequence length="401" mass="43647">MSNTYYRDQPVSPSFDRAPACPFDPAPEVTALRAEQPIARLAAPEDAPGVWLVTGYGVVRQILADPRFSSRYETQYYPQMGYLPPAPIGDLTGMDAPQHTRFRKLLAGKFTVRRMNLLTERVTEITRERLDAMERQGPPADLVEVFAQPVPALMICELLGVPYEDREQFQTATRALSDAPEPEAQYAAFIELGKYLGTLAIAKRANPTDDLLSDLATGSDLTDEELGGVAAFLLGAGLDTTANMLALGTFALLRDPAQLAVLRDDPDLAAGAVEELLRHLSIAATGMRGVLEDVELGGKQLKAGDTVLIALNAANRDPAKFTDPDVLDLRRPATGHLAFGHGIHQCLGQQLARVEMRVAFPALLTRFPTLRLAVPADEVPLRTDPAQIYGVRSLPVTWDRG</sequence>
<keyword evidence="2" id="KW-0503">Monooxygenase</keyword>
<dbReference type="PANTHER" id="PTHR46696:SF1">
    <property type="entry name" value="CYTOCHROME P450 YJIB-RELATED"/>
    <property type="match status" value="1"/>
</dbReference>
<keyword evidence="2" id="KW-0408">Iron</keyword>
<dbReference type="PANTHER" id="PTHR46696">
    <property type="entry name" value="P450, PUTATIVE (EUROFUNG)-RELATED"/>
    <property type="match status" value="1"/>
</dbReference>
<evidence type="ECO:0000256" key="1">
    <source>
        <dbReference type="ARBA" id="ARBA00010617"/>
    </source>
</evidence>
<dbReference type="Pfam" id="PF00067">
    <property type="entry name" value="p450"/>
    <property type="match status" value="1"/>
</dbReference>
<keyword evidence="4" id="KW-1185">Reference proteome</keyword>
<keyword evidence="2" id="KW-0349">Heme</keyword>
<comment type="similarity">
    <text evidence="1 2">Belongs to the cytochrome P450 family.</text>
</comment>
<gene>
    <name evidence="3" type="ORF">H4W80_011158</name>
</gene>
<dbReference type="PRINTS" id="PR00385">
    <property type="entry name" value="P450"/>
</dbReference>
<protein>
    <submittedName>
        <fullName evidence="3">Cytochrome P450</fullName>
    </submittedName>
</protein>
<evidence type="ECO:0000313" key="3">
    <source>
        <dbReference type="EMBL" id="MBE1592900.1"/>
    </source>
</evidence>
<accession>A0ABR9MK20</accession>
<dbReference type="Proteomes" id="UP000633509">
    <property type="component" value="Unassembled WGS sequence"/>
</dbReference>
<dbReference type="InterPro" id="IPR002397">
    <property type="entry name" value="Cyt_P450_B"/>
</dbReference>
<reference evidence="3 4" key="1">
    <citation type="submission" date="2020-10" db="EMBL/GenBank/DDBJ databases">
        <title>Sequencing the genomes of 1000 actinobacteria strains.</title>
        <authorList>
            <person name="Klenk H.-P."/>
        </authorList>
    </citation>
    <scope>NUCLEOTIDE SEQUENCE [LARGE SCALE GENOMIC DNA]</scope>
    <source>
        <strain evidence="3 4">DSM 43173</strain>
    </source>
</reference>
<comment type="caution">
    <text evidence="3">The sequence shown here is derived from an EMBL/GenBank/DDBJ whole genome shotgun (WGS) entry which is preliminary data.</text>
</comment>
<dbReference type="CDD" id="cd11030">
    <property type="entry name" value="CYP105-like"/>
    <property type="match status" value="1"/>
</dbReference>
<dbReference type="SUPFAM" id="SSF48264">
    <property type="entry name" value="Cytochrome P450"/>
    <property type="match status" value="1"/>
</dbReference>
<dbReference type="PROSITE" id="PS00086">
    <property type="entry name" value="CYTOCHROME_P450"/>
    <property type="match status" value="1"/>
</dbReference>
<dbReference type="InterPro" id="IPR001128">
    <property type="entry name" value="Cyt_P450"/>
</dbReference>
<organism evidence="3 4">
    <name type="scientific">Nonomuraea angiospora</name>
    <dbReference type="NCBI Taxonomy" id="46172"/>
    <lineage>
        <taxon>Bacteria</taxon>
        <taxon>Bacillati</taxon>
        <taxon>Actinomycetota</taxon>
        <taxon>Actinomycetes</taxon>
        <taxon>Streptosporangiales</taxon>
        <taxon>Streptosporangiaceae</taxon>
        <taxon>Nonomuraea</taxon>
    </lineage>
</organism>
<keyword evidence="2" id="KW-0560">Oxidoreductase</keyword>